<proteinExistence type="predicted"/>
<dbReference type="RefSeq" id="WP_160895467.1">
    <property type="nucleotide sequence ID" value="NZ_WUMU01000018.1"/>
</dbReference>
<keyword evidence="2" id="KW-1185">Reference proteome</keyword>
<evidence type="ECO:0000313" key="1">
    <source>
        <dbReference type="EMBL" id="MXN19338.1"/>
    </source>
</evidence>
<name>A0A6L7G725_9RHOB</name>
<reference evidence="1 2" key="1">
    <citation type="submission" date="2019-12" db="EMBL/GenBank/DDBJ databases">
        <authorList>
            <person name="Li M."/>
        </authorList>
    </citation>
    <scope>NUCLEOTIDE SEQUENCE [LARGE SCALE GENOMIC DNA]</scope>
    <source>
        <strain evidence="1 2">GBMRC 2024</strain>
    </source>
</reference>
<evidence type="ECO:0000313" key="2">
    <source>
        <dbReference type="Proteomes" id="UP000477911"/>
    </source>
</evidence>
<dbReference type="AlphaFoldDB" id="A0A6L7G725"/>
<dbReference type="EMBL" id="WUMU01000018">
    <property type="protein sequence ID" value="MXN19338.1"/>
    <property type="molecule type" value="Genomic_DNA"/>
</dbReference>
<dbReference type="Proteomes" id="UP000477911">
    <property type="component" value="Unassembled WGS sequence"/>
</dbReference>
<sequence length="202" mass="21710">MRDLPMSCIQVAEGSDPEILSQIRSPGTAAAIWQREAPALTRWLDGLPPGQLPSLRRRLVPAEVPAALEDACTESAMPQTPGRQSLIADITARAGQFARLMRVPAVRLRLDVLAGDACTRFHLDNVPARLLCTYRGSGTEYGLAAPGGQPVEIRQLQPGWVGLFRGLSWPAEPQPGLLHRSPPISGSGQTRLLLVIDVAGDD</sequence>
<gene>
    <name evidence="1" type="ORF">GR170_15990</name>
</gene>
<dbReference type="Pfam" id="PF08856">
    <property type="entry name" value="DUF1826"/>
    <property type="match status" value="1"/>
</dbReference>
<accession>A0A6L7G725</accession>
<organism evidence="1 2">
    <name type="scientific">Pseudooceanicola albus</name>
    <dbReference type="NCBI Taxonomy" id="2692189"/>
    <lineage>
        <taxon>Bacteria</taxon>
        <taxon>Pseudomonadati</taxon>
        <taxon>Pseudomonadota</taxon>
        <taxon>Alphaproteobacteria</taxon>
        <taxon>Rhodobacterales</taxon>
        <taxon>Paracoccaceae</taxon>
        <taxon>Pseudooceanicola</taxon>
    </lineage>
</organism>
<dbReference type="InterPro" id="IPR014955">
    <property type="entry name" value="DUF1826"/>
</dbReference>
<protein>
    <submittedName>
        <fullName evidence="1">DUF1826 domain-containing protein</fullName>
    </submittedName>
</protein>
<comment type="caution">
    <text evidence="1">The sequence shown here is derived from an EMBL/GenBank/DDBJ whole genome shotgun (WGS) entry which is preliminary data.</text>
</comment>